<feature type="transmembrane region" description="Helical" evidence="5">
    <location>
        <begin position="6"/>
        <end position="26"/>
    </location>
</feature>
<evidence type="ECO:0000256" key="2">
    <source>
        <dbReference type="ARBA" id="ARBA00023122"/>
    </source>
</evidence>
<accession>A0ABS6EDY0</accession>
<dbReference type="InterPro" id="IPR044751">
    <property type="entry name" value="Ion_transp-like_CBS"/>
</dbReference>
<dbReference type="Proteomes" id="UP000726170">
    <property type="component" value="Unassembled WGS sequence"/>
</dbReference>
<gene>
    <name evidence="8" type="ORF">KQI86_03645</name>
</gene>
<comment type="caution">
    <text evidence="8">The sequence shown here is derived from an EMBL/GenBank/DDBJ whole genome shotgun (WGS) entry which is preliminary data.</text>
</comment>
<evidence type="ECO:0000256" key="3">
    <source>
        <dbReference type="PROSITE-ProRule" id="PRU00703"/>
    </source>
</evidence>
<feature type="transmembrane region" description="Helical" evidence="5">
    <location>
        <begin position="130"/>
        <end position="149"/>
    </location>
</feature>
<dbReference type="PROSITE" id="PS51371">
    <property type="entry name" value="CBS"/>
    <property type="match status" value="2"/>
</dbReference>
<keyword evidence="4 5" id="KW-0472">Membrane</keyword>
<protein>
    <submittedName>
        <fullName evidence="8">Hemolysin family protein</fullName>
    </submittedName>
</protein>
<dbReference type="Pfam" id="PF01595">
    <property type="entry name" value="CNNM"/>
    <property type="match status" value="1"/>
</dbReference>
<feature type="domain" description="CNNM transmembrane" evidence="7">
    <location>
        <begin position="1"/>
        <end position="196"/>
    </location>
</feature>
<evidence type="ECO:0000256" key="1">
    <source>
        <dbReference type="ARBA" id="ARBA00022737"/>
    </source>
</evidence>
<dbReference type="EMBL" id="JAHLQF010000001">
    <property type="protein sequence ID" value="MBU5483408.1"/>
    <property type="molecule type" value="Genomic_DNA"/>
</dbReference>
<dbReference type="PANTHER" id="PTHR22777:SF17">
    <property type="entry name" value="UPF0053 PROTEIN SLL0260"/>
    <property type="match status" value="1"/>
</dbReference>
<feature type="transmembrane region" description="Helical" evidence="5">
    <location>
        <begin position="97"/>
        <end position="118"/>
    </location>
</feature>
<dbReference type="CDD" id="cd04590">
    <property type="entry name" value="CBS_pair_CorC_HlyC_assoc"/>
    <property type="match status" value="1"/>
</dbReference>
<evidence type="ECO:0000259" key="6">
    <source>
        <dbReference type="PROSITE" id="PS51371"/>
    </source>
</evidence>
<keyword evidence="4 5" id="KW-0812">Transmembrane</keyword>
<dbReference type="Pfam" id="PF03471">
    <property type="entry name" value="CorC_HlyC"/>
    <property type="match status" value="1"/>
</dbReference>
<proteinExistence type="predicted"/>
<dbReference type="Pfam" id="PF00571">
    <property type="entry name" value="CBS"/>
    <property type="match status" value="2"/>
</dbReference>
<dbReference type="PROSITE" id="PS51846">
    <property type="entry name" value="CNNM"/>
    <property type="match status" value="1"/>
</dbReference>
<feature type="domain" description="CBS" evidence="6">
    <location>
        <begin position="281"/>
        <end position="338"/>
    </location>
</feature>
<evidence type="ECO:0000313" key="8">
    <source>
        <dbReference type="EMBL" id="MBU5483408.1"/>
    </source>
</evidence>
<organism evidence="8 9">
    <name type="scientific">Clostridium mobile</name>
    <dbReference type="NCBI Taxonomy" id="2841512"/>
    <lineage>
        <taxon>Bacteria</taxon>
        <taxon>Bacillati</taxon>
        <taxon>Bacillota</taxon>
        <taxon>Clostridia</taxon>
        <taxon>Eubacteriales</taxon>
        <taxon>Clostridiaceae</taxon>
        <taxon>Clostridium</taxon>
    </lineage>
</organism>
<keyword evidence="4 5" id="KW-1133">Transmembrane helix</keyword>
<name>A0ABS6EDY0_9CLOT</name>
<dbReference type="SMART" id="SM01091">
    <property type="entry name" value="CorC_HlyC"/>
    <property type="match status" value="1"/>
</dbReference>
<feature type="transmembrane region" description="Helical" evidence="5">
    <location>
        <begin position="56"/>
        <end position="77"/>
    </location>
</feature>
<feature type="domain" description="CBS" evidence="6">
    <location>
        <begin position="215"/>
        <end position="275"/>
    </location>
</feature>
<dbReference type="InterPro" id="IPR002550">
    <property type="entry name" value="CNNM"/>
</dbReference>
<evidence type="ECO:0000256" key="4">
    <source>
        <dbReference type="PROSITE-ProRule" id="PRU01193"/>
    </source>
</evidence>
<sequence length="427" mass="48795">MEILFILVLIVINAFFAASEMAIVSINKAKLSHMAEEEDNEKAKLLLGLLEETSKFLATIQVGITLAGFLASASAATSLSQPLAKLLRDMNVPWSNQLSLIIVTIILSYVTLVFGELLPKRLALQHAERIALFVIKPILLFSKITIPFVKILTWSTNLLMRLFGINTDKIEEDISEEEIKMMIEVGEETGVINQTEREMIDSIFDFDDTLAKEIMTPRNHVFAIDINTPLNELIDEILEEKYSRIPVYEEDIDNIVGVLYGKDLYRFIRHDSLTEEKFKELIRPAYFVPETKTIDTLFKELQLSKNYIAILIDEYGGFSGIVTMEDLLEEIVGNIFDEYDEISEYIKKIDTNTYIVDGMLSIDEINEMLHINLPDDHTDTIGGFVINLLGSIPKEDEEESVIEYNNIVFKVEEFKDKRIQKLKIHKP</sequence>
<dbReference type="PANTHER" id="PTHR22777">
    <property type="entry name" value="HEMOLYSIN-RELATED"/>
    <property type="match status" value="1"/>
</dbReference>
<reference evidence="8 9" key="1">
    <citation type="submission" date="2021-06" db="EMBL/GenBank/DDBJ databases">
        <authorList>
            <person name="Sun Q."/>
            <person name="Li D."/>
        </authorList>
    </citation>
    <scope>NUCLEOTIDE SEQUENCE [LARGE SCALE GENOMIC DNA]</scope>
    <source>
        <strain evidence="8 9">MSJ-11</strain>
    </source>
</reference>
<keyword evidence="9" id="KW-1185">Reference proteome</keyword>
<dbReference type="RefSeq" id="WP_216437790.1">
    <property type="nucleotide sequence ID" value="NZ_JAHLQF010000001.1"/>
</dbReference>
<evidence type="ECO:0000256" key="5">
    <source>
        <dbReference type="SAM" id="Phobius"/>
    </source>
</evidence>
<keyword evidence="1" id="KW-0677">Repeat</keyword>
<evidence type="ECO:0000259" key="7">
    <source>
        <dbReference type="PROSITE" id="PS51846"/>
    </source>
</evidence>
<dbReference type="InterPro" id="IPR000644">
    <property type="entry name" value="CBS_dom"/>
</dbReference>
<evidence type="ECO:0000313" key="9">
    <source>
        <dbReference type="Proteomes" id="UP000726170"/>
    </source>
</evidence>
<keyword evidence="2 3" id="KW-0129">CBS domain</keyword>
<dbReference type="InterPro" id="IPR005170">
    <property type="entry name" value="Transptr-assoc_dom"/>
</dbReference>